<evidence type="ECO:0000256" key="6">
    <source>
        <dbReference type="ARBA" id="ARBA00023125"/>
    </source>
</evidence>
<keyword evidence="2" id="KW-0479">Metal-binding</keyword>
<dbReference type="AlphaFoldDB" id="S7RWW0"/>
<gene>
    <name evidence="11" type="ORF">GLOTRDRAFT_125692</name>
</gene>
<feature type="domain" description="C2H2-type" evidence="10">
    <location>
        <begin position="446"/>
        <end position="475"/>
    </location>
</feature>
<evidence type="ECO:0000313" key="12">
    <source>
        <dbReference type="Proteomes" id="UP000030669"/>
    </source>
</evidence>
<comment type="subcellular location">
    <subcellularLocation>
        <location evidence="1">Nucleus</location>
    </subcellularLocation>
</comment>
<evidence type="ECO:0000256" key="8">
    <source>
        <dbReference type="PROSITE-ProRule" id="PRU00042"/>
    </source>
</evidence>
<feature type="region of interest" description="Disordered" evidence="9">
    <location>
        <begin position="117"/>
        <end position="140"/>
    </location>
</feature>
<evidence type="ECO:0000313" key="11">
    <source>
        <dbReference type="EMBL" id="EPQ59385.1"/>
    </source>
</evidence>
<evidence type="ECO:0000256" key="7">
    <source>
        <dbReference type="ARBA" id="ARBA00023242"/>
    </source>
</evidence>
<dbReference type="PROSITE" id="PS50157">
    <property type="entry name" value="ZINC_FINGER_C2H2_2"/>
    <property type="match status" value="2"/>
</dbReference>
<dbReference type="PROSITE" id="PS00028">
    <property type="entry name" value="ZINC_FINGER_C2H2_1"/>
    <property type="match status" value="1"/>
</dbReference>
<dbReference type="GO" id="GO:0003700">
    <property type="term" value="F:DNA-binding transcription factor activity"/>
    <property type="evidence" value="ECO:0007669"/>
    <property type="project" value="TreeGrafter"/>
</dbReference>
<evidence type="ECO:0000256" key="5">
    <source>
        <dbReference type="ARBA" id="ARBA00022833"/>
    </source>
</evidence>
<dbReference type="Proteomes" id="UP000030669">
    <property type="component" value="Unassembled WGS sequence"/>
</dbReference>
<dbReference type="InterPro" id="IPR050589">
    <property type="entry name" value="Ikaros_C2H2-ZF"/>
</dbReference>
<feature type="domain" description="C2H2-type" evidence="10">
    <location>
        <begin position="476"/>
        <end position="503"/>
    </location>
</feature>
<dbReference type="GO" id="GO:0000978">
    <property type="term" value="F:RNA polymerase II cis-regulatory region sequence-specific DNA binding"/>
    <property type="evidence" value="ECO:0007669"/>
    <property type="project" value="TreeGrafter"/>
</dbReference>
<accession>S7RWW0</accession>
<dbReference type="HOGENOM" id="CLU_033079_0_0_1"/>
<feature type="compositionally biased region" description="Basic and acidic residues" evidence="9">
    <location>
        <begin position="549"/>
        <end position="558"/>
    </location>
</feature>
<feature type="region of interest" description="Disordered" evidence="9">
    <location>
        <begin position="366"/>
        <end position="387"/>
    </location>
</feature>
<dbReference type="STRING" id="670483.S7RWW0"/>
<dbReference type="PANTHER" id="PTHR24404:SF114">
    <property type="entry name" value="KLUMPFUSS, ISOFORM B-RELATED"/>
    <property type="match status" value="1"/>
</dbReference>
<dbReference type="GO" id="GO:0008270">
    <property type="term" value="F:zinc ion binding"/>
    <property type="evidence" value="ECO:0007669"/>
    <property type="project" value="UniProtKB-KW"/>
</dbReference>
<keyword evidence="3" id="KW-0677">Repeat</keyword>
<keyword evidence="4 8" id="KW-0863">Zinc-finger</keyword>
<feature type="region of interest" description="Disordered" evidence="9">
    <location>
        <begin position="529"/>
        <end position="558"/>
    </location>
</feature>
<evidence type="ECO:0000256" key="9">
    <source>
        <dbReference type="SAM" id="MobiDB-lite"/>
    </source>
</evidence>
<proteinExistence type="predicted"/>
<dbReference type="GO" id="GO:0006357">
    <property type="term" value="P:regulation of transcription by RNA polymerase II"/>
    <property type="evidence" value="ECO:0007669"/>
    <property type="project" value="TreeGrafter"/>
</dbReference>
<organism evidence="11 12">
    <name type="scientific">Gloeophyllum trabeum (strain ATCC 11539 / FP-39264 / Madison 617)</name>
    <name type="common">Brown rot fungus</name>
    <dbReference type="NCBI Taxonomy" id="670483"/>
    <lineage>
        <taxon>Eukaryota</taxon>
        <taxon>Fungi</taxon>
        <taxon>Dikarya</taxon>
        <taxon>Basidiomycota</taxon>
        <taxon>Agaricomycotina</taxon>
        <taxon>Agaricomycetes</taxon>
        <taxon>Gloeophyllales</taxon>
        <taxon>Gloeophyllaceae</taxon>
        <taxon>Gloeophyllum</taxon>
    </lineage>
</organism>
<dbReference type="SMART" id="SM00355">
    <property type="entry name" value="ZnF_C2H2"/>
    <property type="match status" value="3"/>
</dbReference>
<evidence type="ECO:0000256" key="3">
    <source>
        <dbReference type="ARBA" id="ARBA00022737"/>
    </source>
</evidence>
<evidence type="ECO:0000256" key="4">
    <source>
        <dbReference type="ARBA" id="ARBA00022771"/>
    </source>
</evidence>
<dbReference type="Gene3D" id="3.30.160.60">
    <property type="entry name" value="Classic Zinc Finger"/>
    <property type="match status" value="2"/>
</dbReference>
<dbReference type="KEGG" id="gtr:GLOTRDRAFT_125692"/>
<reference evidence="11 12" key="1">
    <citation type="journal article" date="2012" name="Science">
        <title>The Paleozoic origin of enzymatic lignin decomposition reconstructed from 31 fungal genomes.</title>
        <authorList>
            <person name="Floudas D."/>
            <person name="Binder M."/>
            <person name="Riley R."/>
            <person name="Barry K."/>
            <person name="Blanchette R.A."/>
            <person name="Henrissat B."/>
            <person name="Martinez A.T."/>
            <person name="Otillar R."/>
            <person name="Spatafora J.W."/>
            <person name="Yadav J.S."/>
            <person name="Aerts A."/>
            <person name="Benoit I."/>
            <person name="Boyd A."/>
            <person name="Carlson A."/>
            <person name="Copeland A."/>
            <person name="Coutinho P.M."/>
            <person name="de Vries R.P."/>
            <person name="Ferreira P."/>
            <person name="Findley K."/>
            <person name="Foster B."/>
            <person name="Gaskell J."/>
            <person name="Glotzer D."/>
            <person name="Gorecki P."/>
            <person name="Heitman J."/>
            <person name="Hesse C."/>
            <person name="Hori C."/>
            <person name="Igarashi K."/>
            <person name="Jurgens J.A."/>
            <person name="Kallen N."/>
            <person name="Kersten P."/>
            <person name="Kohler A."/>
            <person name="Kuees U."/>
            <person name="Kumar T.K.A."/>
            <person name="Kuo A."/>
            <person name="LaButti K."/>
            <person name="Larrondo L.F."/>
            <person name="Lindquist E."/>
            <person name="Ling A."/>
            <person name="Lombard V."/>
            <person name="Lucas S."/>
            <person name="Lundell T."/>
            <person name="Martin R."/>
            <person name="McLaughlin D.J."/>
            <person name="Morgenstern I."/>
            <person name="Morin E."/>
            <person name="Murat C."/>
            <person name="Nagy L.G."/>
            <person name="Nolan M."/>
            <person name="Ohm R.A."/>
            <person name="Patyshakuliyeva A."/>
            <person name="Rokas A."/>
            <person name="Ruiz-Duenas F.J."/>
            <person name="Sabat G."/>
            <person name="Salamov A."/>
            <person name="Samejima M."/>
            <person name="Schmutz J."/>
            <person name="Slot J.C."/>
            <person name="St John F."/>
            <person name="Stenlid J."/>
            <person name="Sun H."/>
            <person name="Sun S."/>
            <person name="Syed K."/>
            <person name="Tsang A."/>
            <person name="Wiebenga A."/>
            <person name="Young D."/>
            <person name="Pisabarro A."/>
            <person name="Eastwood D.C."/>
            <person name="Martin F."/>
            <person name="Cullen D."/>
            <person name="Grigoriev I.V."/>
            <person name="Hibbett D.S."/>
        </authorList>
    </citation>
    <scope>NUCLEOTIDE SEQUENCE [LARGE SCALE GENOMIC DNA]</scope>
    <source>
        <strain evidence="11 12">ATCC 11539</strain>
    </source>
</reference>
<dbReference type="GO" id="GO:0005634">
    <property type="term" value="C:nucleus"/>
    <property type="evidence" value="ECO:0007669"/>
    <property type="project" value="UniProtKB-SubCell"/>
</dbReference>
<keyword evidence="6" id="KW-0238">DNA-binding</keyword>
<dbReference type="GeneID" id="19301283"/>
<dbReference type="RefSeq" id="XP_007862393.1">
    <property type="nucleotide sequence ID" value="XM_007864202.1"/>
</dbReference>
<evidence type="ECO:0000256" key="2">
    <source>
        <dbReference type="ARBA" id="ARBA00022723"/>
    </source>
</evidence>
<dbReference type="OrthoDB" id="8117402at2759"/>
<dbReference type="SUPFAM" id="SSF57667">
    <property type="entry name" value="beta-beta-alpha zinc fingers"/>
    <property type="match status" value="1"/>
</dbReference>
<dbReference type="EMBL" id="KB469297">
    <property type="protein sequence ID" value="EPQ59385.1"/>
    <property type="molecule type" value="Genomic_DNA"/>
</dbReference>
<keyword evidence="7" id="KW-0539">Nucleus</keyword>
<feature type="region of interest" description="Disordered" evidence="9">
    <location>
        <begin position="197"/>
        <end position="216"/>
    </location>
</feature>
<feature type="region of interest" description="Disordered" evidence="9">
    <location>
        <begin position="267"/>
        <end position="295"/>
    </location>
</feature>
<protein>
    <recommendedName>
        <fullName evidence="10">C2H2-type domain-containing protein</fullName>
    </recommendedName>
</protein>
<keyword evidence="12" id="KW-1185">Reference proteome</keyword>
<evidence type="ECO:0000259" key="10">
    <source>
        <dbReference type="PROSITE" id="PS50157"/>
    </source>
</evidence>
<name>S7RWW0_GLOTA</name>
<dbReference type="PANTHER" id="PTHR24404">
    <property type="entry name" value="ZINC FINGER PROTEIN"/>
    <property type="match status" value="1"/>
</dbReference>
<dbReference type="eggNOG" id="KOG1721">
    <property type="taxonomic scope" value="Eukaryota"/>
</dbReference>
<evidence type="ECO:0000256" key="1">
    <source>
        <dbReference type="ARBA" id="ARBA00004123"/>
    </source>
</evidence>
<keyword evidence="5" id="KW-0862">Zinc</keyword>
<dbReference type="InterPro" id="IPR036236">
    <property type="entry name" value="Znf_C2H2_sf"/>
</dbReference>
<sequence>MDTYPSGEDSLNDTLYSPTQLMVSPYHKNKLYCDEDPIKDYTYTGMLFSPRYPTSCSSELNALPSQDDFQSNMSVGYASRTTLSKQPSLAGLGILLDGILSVLGSVDTRQLLEHEGDRRCTVSSQGAHPDHDSTMTDVSPMSRSLSRTFHANSEDTLCGTLRLTSHLTGGPLPCDRSFPTVQSPVGCTAGPIPTADKATSLGDTAPSYARSTSTEPPIGLFPDVNMRTILRDDEPVACVNPASIMGPAPVKAEFDELDRDITMDISPEPSVTMEDAPPPPDSDIPSASGSVSGAQSDSNVYDLLDQSFLKLEEIAQEVAALHLAPPASVGPAALHYPTLHTTFPACEETKVLPLVSVTLWGSQPAKNLSRPRSPLADLNTNQPPVNRGPILPDTPILNAHLGVDIEVLRAKVERHRLRNPDQDIDNAWFLPFVGKLTPRGELLEDYRCYILGCNQTNKRRDHIVTHVGSHVDHRPYECAHCGQRFLRKNECKRHEARHADDYRSFTCKLCPASETKSYSRQDTLKRHMTKAHGASAASKEKCGRKKARTEHLKEEGDGRILGMSGDAYGWP</sequence>
<dbReference type="InterPro" id="IPR013087">
    <property type="entry name" value="Znf_C2H2_type"/>
</dbReference>
<dbReference type="OMA" id="PFPCALE"/>